<keyword evidence="1" id="KW-0472">Membrane</keyword>
<feature type="transmembrane region" description="Helical" evidence="1">
    <location>
        <begin position="95"/>
        <end position="118"/>
    </location>
</feature>
<reference evidence="3" key="1">
    <citation type="submission" date="2016-11" db="EMBL/GenBank/DDBJ databases">
        <authorList>
            <person name="Varghese N."/>
            <person name="Submissions S."/>
        </authorList>
    </citation>
    <scope>NUCLEOTIDE SEQUENCE [LARGE SCALE GENOMIC DNA]</scope>
    <source>
        <strain evidence="3">Sac-22</strain>
    </source>
</reference>
<evidence type="ECO:0008006" key="4">
    <source>
        <dbReference type="Google" id="ProtNLM"/>
    </source>
</evidence>
<keyword evidence="3" id="KW-1185">Reference proteome</keyword>
<feature type="transmembrane region" description="Helical" evidence="1">
    <location>
        <begin position="173"/>
        <end position="193"/>
    </location>
</feature>
<accession>A0A1M7LAZ1</accession>
<dbReference type="OrthoDB" id="6700426at2"/>
<name>A0A1M7LAZ1_9BURK</name>
<keyword evidence="1" id="KW-1133">Transmembrane helix</keyword>
<dbReference type="RefSeq" id="WP_084560012.1">
    <property type="nucleotide sequence ID" value="NZ_FRCX01000002.1"/>
</dbReference>
<proteinExistence type="predicted"/>
<sequence>MSSDDSLRAMPGAGSSTSVFSPHRLVSLLLTPRAYFAQPDLLSDRRGILIAAAIIGMTNVMGRIDQNLLKTSMQHRDIEHLDVTTSWMTASWSHYWLLAVCGGMVSAILSWYIAGWWYRKRLEWSGASDVAPVRARSISALQDLVYVLPVMLWTLIQTVSYPNYAQAWQAADAGGMLLLVFLLWSCWTSYCAGQQRLLSTKTRRGSGS</sequence>
<dbReference type="AlphaFoldDB" id="A0A1M7LAZ1"/>
<keyword evidence="1" id="KW-0812">Transmembrane</keyword>
<gene>
    <name evidence="2" type="ORF">SAMN05192549_102394</name>
</gene>
<evidence type="ECO:0000256" key="1">
    <source>
        <dbReference type="SAM" id="Phobius"/>
    </source>
</evidence>
<evidence type="ECO:0000313" key="3">
    <source>
        <dbReference type="Proteomes" id="UP000184339"/>
    </source>
</evidence>
<evidence type="ECO:0000313" key="2">
    <source>
        <dbReference type="EMBL" id="SHM74753.1"/>
    </source>
</evidence>
<feature type="transmembrane region" description="Helical" evidence="1">
    <location>
        <begin position="144"/>
        <end position="161"/>
    </location>
</feature>
<dbReference type="STRING" id="551987.SAMN05192549_102394"/>
<feature type="transmembrane region" description="Helical" evidence="1">
    <location>
        <begin position="47"/>
        <end position="64"/>
    </location>
</feature>
<organism evidence="2 3">
    <name type="scientific">Duganella sacchari</name>
    <dbReference type="NCBI Taxonomy" id="551987"/>
    <lineage>
        <taxon>Bacteria</taxon>
        <taxon>Pseudomonadati</taxon>
        <taxon>Pseudomonadota</taxon>
        <taxon>Betaproteobacteria</taxon>
        <taxon>Burkholderiales</taxon>
        <taxon>Oxalobacteraceae</taxon>
        <taxon>Telluria group</taxon>
        <taxon>Duganella</taxon>
    </lineage>
</organism>
<protein>
    <recommendedName>
        <fullName evidence="4">Yip1 domain-containing protein</fullName>
    </recommendedName>
</protein>
<dbReference type="Proteomes" id="UP000184339">
    <property type="component" value="Unassembled WGS sequence"/>
</dbReference>
<dbReference type="EMBL" id="FRCX01000002">
    <property type="protein sequence ID" value="SHM74753.1"/>
    <property type="molecule type" value="Genomic_DNA"/>
</dbReference>